<evidence type="ECO:0000256" key="3">
    <source>
        <dbReference type="ARBA" id="ARBA00023157"/>
    </source>
</evidence>
<feature type="domain" description="Laminin IV type A" evidence="7">
    <location>
        <begin position="34"/>
        <end position="213"/>
    </location>
</feature>
<evidence type="ECO:0000256" key="1">
    <source>
        <dbReference type="ARBA" id="ARBA00022729"/>
    </source>
</evidence>
<dbReference type="PROSITE" id="PS51115">
    <property type="entry name" value="LAMININ_IVA"/>
    <property type="match status" value="1"/>
</dbReference>
<evidence type="ECO:0000313" key="8">
    <source>
        <dbReference type="EMBL" id="CAE2318531.1"/>
    </source>
</evidence>
<dbReference type="InterPro" id="IPR000034">
    <property type="entry name" value="Laminin_IV"/>
</dbReference>
<name>A0A7S4P007_GUITH</name>
<proteinExistence type="predicted"/>
<evidence type="ECO:0000256" key="6">
    <source>
        <dbReference type="SAM" id="SignalP"/>
    </source>
</evidence>
<sequence length="442" mass="49854">MPKMRFLLPIIPLLHSLSVFALDIAGGVSSSFIESSEGWSKVGKDSGSVKISHAPLMLSGKDDGPNSWWFAAPASFIGDKSNFYGGSLEYKVGFWGYNGDFQRSSVNDKWDVVLVSDKLKIGLLDVLPPLAFLHQVQINLTESSGWLLESSKRAPTKQEFKNVLSKLSGIWIRGGYYAGGEEVYLMGVKLNKRAGDSGDLEEDRKKKEAHMEEHPDGEREAKLKFDFELKGSEGVLGFDSKTLYFLSKNTMQPRSVPFSDITSVDVGSDDIVQIYGPNHRVVMTAGRFTSYNVSQLAKFFETVRKKTDEVKKGSDRANDRGKDSPKYDGRGSKQESSTKNVEGQEQKRRQTAPDEQGQTFQEKQERETEKKRPKKQAQYEEEHEDIATETPKHERTSKIHKHTENLPRDNFDDANIKRYDDLVVSRLCAKNRQLAIPVSVWN</sequence>
<gene>
    <name evidence="8" type="ORF">GTHE00462_LOCUS25757</name>
</gene>
<dbReference type="SMART" id="SM00281">
    <property type="entry name" value="LamB"/>
    <property type="match status" value="1"/>
</dbReference>
<evidence type="ECO:0000256" key="4">
    <source>
        <dbReference type="ARBA" id="ARBA00023180"/>
    </source>
</evidence>
<keyword evidence="1 6" id="KW-0732">Signal</keyword>
<feature type="region of interest" description="Disordered" evidence="5">
    <location>
        <begin position="306"/>
        <end position="410"/>
    </location>
</feature>
<dbReference type="AlphaFoldDB" id="A0A7S4P007"/>
<evidence type="ECO:0000259" key="7">
    <source>
        <dbReference type="PROSITE" id="PS51115"/>
    </source>
</evidence>
<feature type="signal peptide" evidence="6">
    <location>
        <begin position="1"/>
        <end position="21"/>
    </location>
</feature>
<feature type="compositionally biased region" description="Basic and acidic residues" evidence="5">
    <location>
        <begin position="390"/>
        <end position="410"/>
    </location>
</feature>
<dbReference type="Pfam" id="PF00052">
    <property type="entry name" value="Laminin_B"/>
    <property type="match status" value="1"/>
</dbReference>
<feature type="compositionally biased region" description="Basic and acidic residues" evidence="5">
    <location>
        <begin position="342"/>
        <end position="352"/>
    </location>
</feature>
<accession>A0A7S4P007</accession>
<reference evidence="8" key="1">
    <citation type="submission" date="2021-01" db="EMBL/GenBank/DDBJ databases">
        <authorList>
            <person name="Corre E."/>
            <person name="Pelletier E."/>
            <person name="Niang G."/>
            <person name="Scheremetjew M."/>
            <person name="Finn R."/>
            <person name="Kale V."/>
            <person name="Holt S."/>
            <person name="Cochrane G."/>
            <person name="Meng A."/>
            <person name="Brown T."/>
            <person name="Cohen L."/>
        </authorList>
    </citation>
    <scope>NUCLEOTIDE SEQUENCE</scope>
    <source>
        <strain evidence="8">CCMP 2712</strain>
    </source>
</reference>
<evidence type="ECO:0000256" key="5">
    <source>
        <dbReference type="SAM" id="MobiDB-lite"/>
    </source>
</evidence>
<protein>
    <recommendedName>
        <fullName evidence="7">Laminin IV type A domain-containing protein</fullName>
    </recommendedName>
</protein>
<organism evidence="8">
    <name type="scientific">Guillardia theta</name>
    <name type="common">Cryptophyte</name>
    <name type="synonym">Cryptomonas phi</name>
    <dbReference type="NCBI Taxonomy" id="55529"/>
    <lineage>
        <taxon>Eukaryota</taxon>
        <taxon>Cryptophyceae</taxon>
        <taxon>Pyrenomonadales</taxon>
        <taxon>Geminigeraceae</taxon>
        <taxon>Guillardia</taxon>
    </lineage>
</organism>
<evidence type="ECO:0000256" key="2">
    <source>
        <dbReference type="ARBA" id="ARBA00022737"/>
    </source>
</evidence>
<keyword evidence="4" id="KW-0325">Glycoprotein</keyword>
<dbReference type="EMBL" id="HBKN01033112">
    <property type="protein sequence ID" value="CAE2318531.1"/>
    <property type="molecule type" value="Transcribed_RNA"/>
</dbReference>
<keyword evidence="2" id="KW-0677">Repeat</keyword>
<keyword evidence="3" id="KW-1015">Disulfide bond</keyword>
<feature type="chain" id="PRO_5031243793" description="Laminin IV type A domain-containing protein" evidence="6">
    <location>
        <begin position="22"/>
        <end position="442"/>
    </location>
</feature>
<feature type="compositionally biased region" description="Basic and acidic residues" evidence="5">
    <location>
        <begin position="306"/>
        <end position="333"/>
    </location>
</feature>
<feature type="region of interest" description="Disordered" evidence="5">
    <location>
        <begin position="195"/>
        <end position="218"/>
    </location>
</feature>
<feature type="compositionally biased region" description="Basic and acidic residues" evidence="5">
    <location>
        <begin position="202"/>
        <end position="218"/>
    </location>
</feature>